<accession>A0A397VXT1</accession>
<comment type="caution">
    <text evidence="2">The sequence shown here is derived from an EMBL/GenBank/DDBJ whole genome shotgun (WGS) entry which is preliminary data.</text>
</comment>
<dbReference type="OrthoDB" id="5597136at2759"/>
<feature type="region of interest" description="Disordered" evidence="1">
    <location>
        <begin position="229"/>
        <end position="260"/>
    </location>
</feature>
<sequence>MNTKQFQQFIEMITKSLESQNGSMIAPKENNNITVKGFYSTDEEDPFECFDELKHATEANNWSWKTKDEDERERKKFLSLVYRAFCTTQMAISMANRDLNKAIAVAKKVKVGDNYGQHPNKAHKSQQKLEKHSQNNYQGIESLNSNIETIEEPKNINFCKLVYNNKLNNPEVYNIGNDNMPKITKRPIDPSRNKILKERKKTNACIHFDEQKLYLQYANKTIEISISNTGTKSLNPHKEEEYNSKGGSTFDEFNYKENKR</sequence>
<organism evidence="2 3">
    <name type="scientific">Gigaspora rosea</name>
    <dbReference type="NCBI Taxonomy" id="44941"/>
    <lineage>
        <taxon>Eukaryota</taxon>
        <taxon>Fungi</taxon>
        <taxon>Fungi incertae sedis</taxon>
        <taxon>Mucoromycota</taxon>
        <taxon>Glomeromycotina</taxon>
        <taxon>Glomeromycetes</taxon>
        <taxon>Diversisporales</taxon>
        <taxon>Gigasporaceae</taxon>
        <taxon>Gigaspora</taxon>
    </lineage>
</organism>
<dbReference type="AlphaFoldDB" id="A0A397VXT1"/>
<gene>
    <name evidence="2" type="ORF">C2G38_2160803</name>
</gene>
<dbReference type="EMBL" id="QKWP01000102">
    <property type="protein sequence ID" value="RIB27324.1"/>
    <property type="molecule type" value="Genomic_DNA"/>
</dbReference>
<reference evidence="2 3" key="1">
    <citation type="submission" date="2018-06" db="EMBL/GenBank/DDBJ databases">
        <title>Comparative genomics reveals the genomic features of Rhizophagus irregularis, R. cerebriforme, R. diaphanum and Gigaspora rosea, and their symbiotic lifestyle signature.</title>
        <authorList>
            <person name="Morin E."/>
            <person name="San Clemente H."/>
            <person name="Chen E.C.H."/>
            <person name="De La Providencia I."/>
            <person name="Hainaut M."/>
            <person name="Kuo A."/>
            <person name="Kohler A."/>
            <person name="Murat C."/>
            <person name="Tang N."/>
            <person name="Roy S."/>
            <person name="Loubradou J."/>
            <person name="Henrissat B."/>
            <person name="Grigoriev I.V."/>
            <person name="Corradi N."/>
            <person name="Roux C."/>
            <person name="Martin F.M."/>
        </authorList>
    </citation>
    <scope>NUCLEOTIDE SEQUENCE [LARGE SCALE GENOMIC DNA]</scope>
    <source>
        <strain evidence="2 3">DAOM 194757</strain>
    </source>
</reference>
<feature type="region of interest" description="Disordered" evidence="1">
    <location>
        <begin position="114"/>
        <end position="134"/>
    </location>
</feature>
<evidence type="ECO:0000256" key="1">
    <source>
        <dbReference type="SAM" id="MobiDB-lite"/>
    </source>
</evidence>
<evidence type="ECO:0000313" key="2">
    <source>
        <dbReference type="EMBL" id="RIB27324.1"/>
    </source>
</evidence>
<keyword evidence="3" id="KW-1185">Reference proteome</keyword>
<protein>
    <submittedName>
        <fullName evidence="2">Uncharacterized protein</fullName>
    </submittedName>
</protein>
<name>A0A397VXT1_9GLOM</name>
<proteinExistence type="predicted"/>
<evidence type="ECO:0000313" key="3">
    <source>
        <dbReference type="Proteomes" id="UP000266673"/>
    </source>
</evidence>
<dbReference type="Proteomes" id="UP000266673">
    <property type="component" value="Unassembled WGS sequence"/>
</dbReference>